<dbReference type="AlphaFoldDB" id="A0A9P6N9X2"/>
<dbReference type="InterPro" id="IPR036691">
    <property type="entry name" value="Endo/exonu/phosph_ase_sf"/>
</dbReference>
<feature type="non-terminal residue" evidence="2">
    <location>
        <position position="1"/>
    </location>
</feature>
<dbReference type="EMBL" id="MU167489">
    <property type="protein sequence ID" value="KAG0140000.1"/>
    <property type="molecule type" value="Genomic_DNA"/>
</dbReference>
<organism evidence="2 3">
    <name type="scientific">Cronartium quercuum f. sp. fusiforme G11</name>
    <dbReference type="NCBI Taxonomy" id="708437"/>
    <lineage>
        <taxon>Eukaryota</taxon>
        <taxon>Fungi</taxon>
        <taxon>Dikarya</taxon>
        <taxon>Basidiomycota</taxon>
        <taxon>Pucciniomycotina</taxon>
        <taxon>Pucciniomycetes</taxon>
        <taxon>Pucciniales</taxon>
        <taxon>Coleosporiaceae</taxon>
        <taxon>Cronartium</taxon>
    </lineage>
</organism>
<feature type="domain" description="Endonuclease/exonuclease/phosphatase" evidence="1">
    <location>
        <begin position="10"/>
        <end position="106"/>
    </location>
</feature>
<feature type="non-terminal residue" evidence="2">
    <location>
        <position position="114"/>
    </location>
</feature>
<reference evidence="2" key="1">
    <citation type="submission" date="2013-11" db="EMBL/GenBank/DDBJ databases">
        <title>Genome sequence of the fusiform rust pathogen reveals effectors for host alternation and coevolution with pine.</title>
        <authorList>
            <consortium name="DOE Joint Genome Institute"/>
            <person name="Smith K."/>
            <person name="Pendleton A."/>
            <person name="Kubisiak T."/>
            <person name="Anderson C."/>
            <person name="Salamov A."/>
            <person name="Aerts A."/>
            <person name="Riley R."/>
            <person name="Clum A."/>
            <person name="Lindquist E."/>
            <person name="Ence D."/>
            <person name="Campbell M."/>
            <person name="Kronenberg Z."/>
            <person name="Feau N."/>
            <person name="Dhillon B."/>
            <person name="Hamelin R."/>
            <person name="Burleigh J."/>
            <person name="Smith J."/>
            <person name="Yandell M."/>
            <person name="Nelson C."/>
            <person name="Grigoriev I."/>
            <person name="Davis J."/>
        </authorList>
    </citation>
    <scope>NUCLEOTIDE SEQUENCE</scope>
    <source>
        <strain evidence="2">G11</strain>
    </source>
</reference>
<dbReference type="Proteomes" id="UP000886653">
    <property type="component" value="Unassembled WGS sequence"/>
</dbReference>
<dbReference type="SUPFAM" id="SSF56219">
    <property type="entry name" value="DNase I-like"/>
    <property type="match status" value="1"/>
</dbReference>
<comment type="caution">
    <text evidence="2">The sequence shown here is derived from an EMBL/GenBank/DDBJ whole genome shotgun (WGS) entry which is preliminary data.</text>
</comment>
<dbReference type="Gene3D" id="3.60.10.10">
    <property type="entry name" value="Endonuclease/exonuclease/phosphatase"/>
    <property type="match status" value="1"/>
</dbReference>
<proteinExistence type="predicted"/>
<dbReference type="InterPro" id="IPR005135">
    <property type="entry name" value="Endo/exonuclease/phosphatase"/>
</dbReference>
<evidence type="ECO:0000313" key="3">
    <source>
        <dbReference type="Proteomes" id="UP000886653"/>
    </source>
</evidence>
<accession>A0A9P6N9X2</accession>
<name>A0A9P6N9X2_9BASI</name>
<protein>
    <recommendedName>
        <fullName evidence="1">Endonuclease/exonuclease/phosphatase domain-containing protein</fullName>
    </recommendedName>
</protein>
<dbReference type="OrthoDB" id="2505506at2759"/>
<dbReference type="Pfam" id="PF14529">
    <property type="entry name" value="Exo_endo_phos_2"/>
    <property type="match status" value="1"/>
</dbReference>
<evidence type="ECO:0000313" key="2">
    <source>
        <dbReference type="EMBL" id="KAG0140000.1"/>
    </source>
</evidence>
<keyword evidence="3" id="KW-1185">Reference proteome</keyword>
<evidence type="ECO:0000259" key="1">
    <source>
        <dbReference type="Pfam" id="PF14529"/>
    </source>
</evidence>
<gene>
    <name evidence="2" type="ORF">CROQUDRAFT_29300</name>
</gene>
<sequence>LLPPLPNLPAHQVLVGMDSNLHHPLWNPPGYLHVHQEAKDLLRMMAAEGLDLHSEPDVPTFYPSNPVHSNTTVDLMWMSNRCLNWTHKCCTDVDHTHSHLSNHAAILTKLRIPA</sequence>
<dbReference type="GO" id="GO:0003824">
    <property type="term" value="F:catalytic activity"/>
    <property type="evidence" value="ECO:0007669"/>
    <property type="project" value="InterPro"/>
</dbReference>